<sequence length="365" mass="39301">MNFDGVKNAKAEVFADAFRFQEILSARGVDNTGPTFGPMSGTEVYEDIAAARRQRKVDPREMIAVGILRSDGHNANPDELQLGIFIQHNKLRQHPVVERAARIARGEVRVIFTGPARRRAVLNGGRYRPLTIGASVGHRRITAGTLGCFCRSRQGGGIGLLSNNHVLANNNRARPGDIILQPGRADGGQHGNAADGVAALYQFVELDFSPGAVNRVDCAFAYLLADVGCDPDRFSDPHDAKNVWPVGAIDDLLLEQDFVHKVGRTTGYTKGSVTAVEVDNLVVQMDFGSGAKLARFDGQIAIEGRDGQFSKGGDSGSIIFTKDGRPAALLFAGTETRSRGTYGITYANPIGLVLEQLDLDIYTGH</sequence>
<accession>A0AA40S5C6</accession>
<comment type="caution">
    <text evidence="1">The sequence shown here is derived from an EMBL/GenBank/DDBJ whole genome shotgun (WGS) entry which is preliminary data.</text>
</comment>
<evidence type="ECO:0000313" key="2">
    <source>
        <dbReference type="Proteomes" id="UP000543554"/>
    </source>
</evidence>
<keyword evidence="2" id="KW-1185">Reference proteome</keyword>
<evidence type="ECO:0008006" key="3">
    <source>
        <dbReference type="Google" id="ProtNLM"/>
    </source>
</evidence>
<dbReference type="InterPro" id="IPR009003">
    <property type="entry name" value="Peptidase_S1_PA"/>
</dbReference>
<protein>
    <recommendedName>
        <fullName evidence="3">Serine protease</fullName>
    </recommendedName>
</protein>
<dbReference type="RefSeq" id="WP_182556043.1">
    <property type="nucleotide sequence ID" value="NZ_BPRF01000004.1"/>
</dbReference>
<organism evidence="1 2">
    <name type="scientific">Methylorubrum thiocyanatum</name>
    <dbReference type="NCBI Taxonomy" id="47958"/>
    <lineage>
        <taxon>Bacteria</taxon>
        <taxon>Pseudomonadati</taxon>
        <taxon>Pseudomonadota</taxon>
        <taxon>Alphaproteobacteria</taxon>
        <taxon>Hyphomicrobiales</taxon>
        <taxon>Methylobacteriaceae</taxon>
        <taxon>Methylorubrum</taxon>
    </lineage>
</organism>
<dbReference type="AlphaFoldDB" id="A0AA40S5C6"/>
<name>A0AA40S5C6_9HYPH</name>
<evidence type="ECO:0000313" key="1">
    <source>
        <dbReference type="EMBL" id="MBA8914788.1"/>
    </source>
</evidence>
<gene>
    <name evidence="1" type="ORF">HNR51_003884</name>
</gene>
<dbReference type="Proteomes" id="UP000543554">
    <property type="component" value="Unassembled WGS sequence"/>
</dbReference>
<reference evidence="1 2" key="1">
    <citation type="submission" date="2020-08" db="EMBL/GenBank/DDBJ databases">
        <title>Genomic Encyclopedia of Type Strains, Phase IV (KMG-IV): sequencing the most valuable type-strain genomes for metagenomic binning, comparative biology and taxonomic classification.</title>
        <authorList>
            <person name="Goeker M."/>
        </authorList>
    </citation>
    <scope>NUCLEOTIDE SEQUENCE [LARGE SCALE GENOMIC DNA]</scope>
    <source>
        <strain evidence="1 2">DSM 11490</strain>
    </source>
</reference>
<dbReference type="EMBL" id="JACJIB010000007">
    <property type="protein sequence ID" value="MBA8914788.1"/>
    <property type="molecule type" value="Genomic_DNA"/>
</dbReference>
<dbReference type="SUPFAM" id="SSF50494">
    <property type="entry name" value="Trypsin-like serine proteases"/>
    <property type="match status" value="1"/>
</dbReference>
<proteinExistence type="predicted"/>